<organism evidence="2 3">
    <name type="scientific">Ostreococcus lucimarinus (strain CCE9901)</name>
    <dbReference type="NCBI Taxonomy" id="436017"/>
    <lineage>
        <taxon>Eukaryota</taxon>
        <taxon>Viridiplantae</taxon>
        <taxon>Chlorophyta</taxon>
        <taxon>Mamiellophyceae</taxon>
        <taxon>Mamiellales</taxon>
        <taxon>Bathycoccaceae</taxon>
        <taxon>Ostreococcus</taxon>
    </lineage>
</organism>
<accession>A4RRF0</accession>
<dbReference type="GeneID" id="4999611"/>
<dbReference type="Proteomes" id="UP000001568">
    <property type="component" value="Chromosome 1"/>
</dbReference>
<name>A4RRF0_OSTLU</name>
<dbReference type="InterPro" id="IPR014756">
    <property type="entry name" value="Ig_E-set"/>
</dbReference>
<dbReference type="Gene3D" id="3.30.1910.20">
    <property type="entry name" value="asparaginyl-tRNA synthetase, N-terminal domain"/>
    <property type="match status" value="1"/>
</dbReference>
<proteinExistence type="predicted"/>
<dbReference type="SUPFAM" id="SSF81296">
    <property type="entry name" value="E set domains"/>
    <property type="match status" value="1"/>
</dbReference>
<dbReference type="CDD" id="cd00102">
    <property type="entry name" value="IPT"/>
    <property type="match status" value="1"/>
</dbReference>
<dbReference type="InterPro" id="IPR002909">
    <property type="entry name" value="IPT_dom"/>
</dbReference>
<dbReference type="InterPro" id="IPR013783">
    <property type="entry name" value="Ig-like_fold"/>
</dbReference>
<reference evidence="2 3" key="1">
    <citation type="journal article" date="2007" name="Proc. Natl. Acad. Sci. U.S.A.">
        <title>The tiny eukaryote Ostreococcus provides genomic insights into the paradox of plankton speciation.</title>
        <authorList>
            <person name="Palenik B."/>
            <person name="Grimwood J."/>
            <person name="Aerts A."/>
            <person name="Rouze P."/>
            <person name="Salamov A."/>
            <person name="Putnam N."/>
            <person name="Dupont C."/>
            <person name="Jorgensen R."/>
            <person name="Derelle E."/>
            <person name="Rombauts S."/>
            <person name="Zhou K."/>
            <person name="Otillar R."/>
            <person name="Merchant S.S."/>
            <person name="Podell S."/>
            <person name="Gaasterland T."/>
            <person name="Napoli C."/>
            <person name="Gendler K."/>
            <person name="Manuell A."/>
            <person name="Tai V."/>
            <person name="Vallon O."/>
            <person name="Piganeau G."/>
            <person name="Jancek S."/>
            <person name="Heijde M."/>
            <person name="Jabbari K."/>
            <person name="Bowler C."/>
            <person name="Lohr M."/>
            <person name="Robbens S."/>
            <person name="Werner G."/>
            <person name="Dubchak I."/>
            <person name="Pazour G.J."/>
            <person name="Ren Q."/>
            <person name="Paulsen I."/>
            <person name="Delwiche C."/>
            <person name="Schmutz J."/>
            <person name="Rokhsar D."/>
            <person name="Van de Peer Y."/>
            <person name="Moreau H."/>
            <person name="Grigoriev I.V."/>
        </authorList>
    </citation>
    <scope>NUCLEOTIDE SEQUENCE [LARGE SCALE GENOMIC DNA]</scope>
    <source>
        <strain evidence="2 3">CCE9901</strain>
    </source>
</reference>
<sequence length="854" mass="90657">MSRDDARRRRHRASSRVVSTTVYSKAAACFIVALFAVIARAQRLPTYVQPPYLQSISPDTGHVVGGTTVTIYGGGFQNHAGLAARFAYYDSNTGTAEVDVVRATYVDYGTIRVVTPPRKFAASVHVTVTNNGIGYSTTPLNTDDAGTYALFEYKSNAPAGSWTVKNATGHAFGGAVVEITNPSHTTSTRSTDNNFLPGVHLRCRFGNPSDASATTNLTIGTATKTAEHPWFGRGGNIGYTVTSNRLNGGSAMEGPSFILRRGTTYTFTVSSTGHPFYLSSVEPSMWEKSNTPTATLTTATDSGSVTFAPDSNTPDYVFYHSTSGAFMGGMITVVDSGAADFETGAANANTVRAEWVSYNKIRCIAPTSVSALDDNADHGGNQVTIFVSNDGVSYHSGQGGADSATPTDAGTGSTFTYFGNTAFTDVPLYFLGSGASYSGGVALELTSSKHAVSTIYAQDGTKDGTAATAYASAKTSHATEASLVVGSGNADDLVVEGTFTGNGIAWFEIVIDDATSGAETFRWRLHAGVGSNVAWVETARAIPVGVFGGTISPSGLLSDGISIRFTSSGGHHLLGDRWIVRVYGGNPNVISARTTHEETTYAARGPFFGNTEITIIGESFFPSNGMWCKLYDSDTTVTHTVPAYFDNMKRVRCITEKHEPRSGGEVPGTFRPCFYKNIQLSLDDKSTFSVVKSDVKFLYCDIYVSKSGSDAYGDGTPNAPYLTLQRSIEAALGEARSYDIRYNLDDPDTGIRLPSEHRNVKFGTASKIPVNKGFGYFVNRDKVRVKTGTYAGAGNVGLHPLGKMLEAEAKDGAVTIDCGAEGYTGMLVNGDRHGTEEVTNSGSVSFFGITHVNC</sequence>
<dbReference type="Pfam" id="PF01833">
    <property type="entry name" value="TIG"/>
    <property type="match status" value="1"/>
</dbReference>
<dbReference type="OrthoDB" id="2448405at2759"/>
<dbReference type="InterPro" id="IPR008972">
    <property type="entry name" value="Cupredoxin"/>
</dbReference>
<dbReference type="EMBL" id="CP000581">
    <property type="protein sequence ID" value="ABO93851.1"/>
    <property type="molecule type" value="Genomic_DNA"/>
</dbReference>
<dbReference type="Gramene" id="ABO93851">
    <property type="protein sequence ID" value="ABO93851"/>
    <property type="gene ID" value="OSTLU_28994"/>
</dbReference>
<dbReference type="AlphaFoldDB" id="A4RRF0"/>
<dbReference type="RefSeq" id="XP_001415559.1">
    <property type="nucleotide sequence ID" value="XM_001415522.1"/>
</dbReference>
<evidence type="ECO:0000313" key="2">
    <source>
        <dbReference type="EMBL" id="ABO93851.1"/>
    </source>
</evidence>
<keyword evidence="3" id="KW-1185">Reference proteome</keyword>
<evidence type="ECO:0000259" key="1">
    <source>
        <dbReference type="Pfam" id="PF01833"/>
    </source>
</evidence>
<dbReference type="HOGENOM" id="CLU_334454_0_0_1"/>
<dbReference type="KEGG" id="olu:OSTLU_28994"/>
<dbReference type="Gene3D" id="2.60.40.10">
    <property type="entry name" value="Immunoglobulins"/>
    <property type="match status" value="1"/>
</dbReference>
<evidence type="ECO:0000313" key="3">
    <source>
        <dbReference type="Proteomes" id="UP000001568"/>
    </source>
</evidence>
<protein>
    <recommendedName>
        <fullName evidence="1">IPT/TIG domain-containing protein</fullName>
    </recommendedName>
</protein>
<dbReference type="SUPFAM" id="SSF49503">
    <property type="entry name" value="Cupredoxins"/>
    <property type="match status" value="1"/>
</dbReference>
<gene>
    <name evidence="2" type="ORF">OSTLU_28994</name>
</gene>
<feature type="domain" description="IPT/TIG" evidence="1">
    <location>
        <begin position="51"/>
        <end position="138"/>
    </location>
</feature>